<organism evidence="2 3">
    <name type="scientific">Eragrostis curvula</name>
    <name type="common">weeping love grass</name>
    <dbReference type="NCBI Taxonomy" id="38414"/>
    <lineage>
        <taxon>Eukaryota</taxon>
        <taxon>Viridiplantae</taxon>
        <taxon>Streptophyta</taxon>
        <taxon>Embryophyta</taxon>
        <taxon>Tracheophyta</taxon>
        <taxon>Spermatophyta</taxon>
        <taxon>Magnoliopsida</taxon>
        <taxon>Liliopsida</taxon>
        <taxon>Poales</taxon>
        <taxon>Poaceae</taxon>
        <taxon>PACMAD clade</taxon>
        <taxon>Chloridoideae</taxon>
        <taxon>Eragrostideae</taxon>
        <taxon>Eragrostidinae</taxon>
        <taxon>Eragrostis</taxon>
    </lineage>
</organism>
<accession>A0A5J9T0J0</accession>
<reference evidence="2 3" key="1">
    <citation type="journal article" date="2019" name="Sci. Rep.">
        <title>A high-quality genome of Eragrostis curvula grass provides insights into Poaceae evolution and supports new strategies to enhance forage quality.</title>
        <authorList>
            <person name="Carballo J."/>
            <person name="Santos B.A.C.M."/>
            <person name="Zappacosta D."/>
            <person name="Garbus I."/>
            <person name="Selva J.P."/>
            <person name="Gallo C.A."/>
            <person name="Diaz A."/>
            <person name="Albertini E."/>
            <person name="Caccamo M."/>
            <person name="Echenique V."/>
        </authorList>
    </citation>
    <scope>NUCLEOTIDE SEQUENCE [LARGE SCALE GENOMIC DNA]</scope>
    <source>
        <strain evidence="3">cv. Victoria</strain>
        <tissue evidence="2">Leaf</tissue>
    </source>
</reference>
<dbReference type="Proteomes" id="UP000324897">
    <property type="component" value="Unassembled WGS sequence"/>
</dbReference>
<dbReference type="AlphaFoldDB" id="A0A5J9T0J0"/>
<dbReference type="Gramene" id="TVU04793">
    <property type="protein sequence ID" value="TVU04793"/>
    <property type="gene ID" value="EJB05_47928"/>
</dbReference>
<evidence type="ECO:0000313" key="3">
    <source>
        <dbReference type="Proteomes" id="UP000324897"/>
    </source>
</evidence>
<comment type="caution">
    <text evidence="2">The sequence shown here is derived from an EMBL/GenBank/DDBJ whole genome shotgun (WGS) entry which is preliminary data.</text>
</comment>
<keyword evidence="3" id="KW-1185">Reference proteome</keyword>
<evidence type="ECO:0000313" key="2">
    <source>
        <dbReference type="EMBL" id="TVU04793.1"/>
    </source>
</evidence>
<dbReference type="EMBL" id="RWGY01000051">
    <property type="protein sequence ID" value="TVU04793.1"/>
    <property type="molecule type" value="Genomic_DNA"/>
</dbReference>
<feature type="non-terminal residue" evidence="2">
    <location>
        <position position="1"/>
    </location>
</feature>
<proteinExistence type="predicted"/>
<evidence type="ECO:0000256" key="1">
    <source>
        <dbReference type="SAM" id="MobiDB-lite"/>
    </source>
</evidence>
<dbReference type="OrthoDB" id="684027at2759"/>
<feature type="region of interest" description="Disordered" evidence="1">
    <location>
        <begin position="94"/>
        <end position="141"/>
    </location>
</feature>
<feature type="compositionally biased region" description="Polar residues" evidence="1">
    <location>
        <begin position="132"/>
        <end position="141"/>
    </location>
</feature>
<protein>
    <submittedName>
        <fullName evidence="2">Uncharacterized protein</fullName>
    </submittedName>
</protein>
<name>A0A5J9T0J0_9POAL</name>
<sequence length="141" mass="14917">MDVHSSTCASAISAAANEMKVAAPAGGAGFEFVFEGMVFTVTEGNEVAEVLDRGAVRVLGSENFFDEDTGTQEHFVDVQGRGEAMLLLVSVREDQQPSMTPPRCVLEANGDKLPTSSNGGLATKSPPPYRLSWSSSTVYPT</sequence>
<gene>
    <name evidence="2" type="ORF">EJB05_47928</name>
</gene>